<proteinExistence type="predicted"/>
<accession>A0ABR8KDW1</accession>
<gene>
    <name evidence="1" type="ORF">H6H03_20795</name>
</gene>
<dbReference type="RefSeq" id="WP_190956943.1">
    <property type="nucleotide sequence ID" value="NZ_JACJTU010000020.1"/>
</dbReference>
<organism evidence="1 2">
    <name type="scientific">Nostoc paludosum FACHB-159</name>
    <dbReference type="NCBI Taxonomy" id="2692908"/>
    <lineage>
        <taxon>Bacteria</taxon>
        <taxon>Bacillati</taxon>
        <taxon>Cyanobacteriota</taxon>
        <taxon>Cyanophyceae</taxon>
        <taxon>Nostocales</taxon>
        <taxon>Nostocaceae</taxon>
        <taxon>Nostoc</taxon>
    </lineage>
</organism>
<reference evidence="1 2" key="1">
    <citation type="journal article" date="2020" name="ISME J.">
        <title>Comparative genomics reveals insights into cyanobacterial evolution and habitat adaptation.</title>
        <authorList>
            <person name="Chen M.Y."/>
            <person name="Teng W.K."/>
            <person name="Zhao L."/>
            <person name="Hu C.X."/>
            <person name="Zhou Y.K."/>
            <person name="Han B.P."/>
            <person name="Song L.R."/>
            <person name="Shu W.S."/>
        </authorList>
    </citation>
    <scope>NUCLEOTIDE SEQUENCE [LARGE SCALE GENOMIC DNA]</scope>
    <source>
        <strain evidence="1 2">FACHB-159</strain>
    </source>
</reference>
<sequence length="62" mass="6818">MSFILLLIASFNPGKVGRISALELLLTPNSQLLTPLPMPVLNHLWLLELLLTPNSQLLTPNS</sequence>
<dbReference type="Proteomes" id="UP000637383">
    <property type="component" value="Unassembled WGS sequence"/>
</dbReference>
<dbReference type="EMBL" id="JACJTU010000020">
    <property type="protein sequence ID" value="MBD2736302.1"/>
    <property type="molecule type" value="Genomic_DNA"/>
</dbReference>
<evidence type="ECO:0000313" key="1">
    <source>
        <dbReference type="EMBL" id="MBD2736302.1"/>
    </source>
</evidence>
<protein>
    <submittedName>
        <fullName evidence="1">Uncharacterized protein</fullName>
    </submittedName>
</protein>
<name>A0ABR8KDW1_9NOSO</name>
<evidence type="ECO:0000313" key="2">
    <source>
        <dbReference type="Proteomes" id="UP000637383"/>
    </source>
</evidence>
<comment type="caution">
    <text evidence="1">The sequence shown here is derived from an EMBL/GenBank/DDBJ whole genome shotgun (WGS) entry which is preliminary data.</text>
</comment>
<keyword evidence="2" id="KW-1185">Reference proteome</keyword>